<evidence type="ECO:0000259" key="9">
    <source>
        <dbReference type="PROSITE" id="PS50110"/>
    </source>
</evidence>
<evidence type="ECO:0000256" key="2">
    <source>
        <dbReference type="ARBA" id="ARBA00023012"/>
    </source>
</evidence>
<dbReference type="GO" id="GO:0005829">
    <property type="term" value="C:cytosol"/>
    <property type="evidence" value="ECO:0007669"/>
    <property type="project" value="TreeGrafter"/>
</dbReference>
<dbReference type="InterPro" id="IPR039420">
    <property type="entry name" value="WalR-like"/>
</dbReference>
<evidence type="ECO:0000313" key="12">
    <source>
        <dbReference type="Proteomes" id="UP001242045"/>
    </source>
</evidence>
<feature type="domain" description="OmpR/PhoB-type" evidence="10">
    <location>
        <begin position="189"/>
        <end position="292"/>
    </location>
</feature>
<dbReference type="Pfam" id="PF00072">
    <property type="entry name" value="Response_reg"/>
    <property type="match status" value="1"/>
</dbReference>
<dbReference type="CDD" id="cd17574">
    <property type="entry name" value="REC_OmpR"/>
    <property type="match status" value="1"/>
</dbReference>
<dbReference type="PANTHER" id="PTHR48111:SF1">
    <property type="entry name" value="TWO-COMPONENT RESPONSE REGULATOR ORR33"/>
    <property type="match status" value="1"/>
</dbReference>
<dbReference type="SUPFAM" id="SSF52172">
    <property type="entry name" value="CheY-like"/>
    <property type="match status" value="1"/>
</dbReference>
<dbReference type="SUPFAM" id="SSF46894">
    <property type="entry name" value="C-terminal effector domain of the bipartite response regulators"/>
    <property type="match status" value="1"/>
</dbReference>
<feature type="modified residue" description="4-aspartylphosphate" evidence="6">
    <location>
        <position position="115"/>
    </location>
</feature>
<sequence>MDAAGEAIGSRQYQRLGGHCKAPQQQEEKNKQTARNRPGGFDIEAHWDATLYFPRMPSPSQRTGLLVHVIEDDEDIRAETVFALGELGFDTEGFGDAPSFYKAFAVQPCDIAVVDIGLPGESGLAVVSHLRAVQRRLGLVLVTARGELEDRLLGLREGADAYLVKPVNMLELAETLNAVGRRLTAASQGNAATAPPAPAAWRLLEGDWILGDPEGRQMALTTSERAFLGCLFGQRGTAASRDDLIRALGGDVFDFDEHRIDAIASRLRRKAAKLGMRLPLHSVRGKGYVLAI</sequence>
<dbReference type="Gene3D" id="1.10.10.10">
    <property type="entry name" value="Winged helix-like DNA-binding domain superfamily/Winged helix DNA-binding domain"/>
    <property type="match status" value="1"/>
</dbReference>
<dbReference type="GO" id="GO:0006355">
    <property type="term" value="P:regulation of DNA-templated transcription"/>
    <property type="evidence" value="ECO:0007669"/>
    <property type="project" value="InterPro"/>
</dbReference>
<evidence type="ECO:0000256" key="6">
    <source>
        <dbReference type="PROSITE-ProRule" id="PRU00169"/>
    </source>
</evidence>
<dbReference type="GO" id="GO:0000976">
    <property type="term" value="F:transcription cis-regulatory region binding"/>
    <property type="evidence" value="ECO:0007669"/>
    <property type="project" value="TreeGrafter"/>
</dbReference>
<keyword evidence="3" id="KW-0805">Transcription regulation</keyword>
<dbReference type="RefSeq" id="WP_307602446.1">
    <property type="nucleotide sequence ID" value="NZ_JAUSRD010000017.1"/>
</dbReference>
<dbReference type="SMART" id="SM00448">
    <property type="entry name" value="REC"/>
    <property type="match status" value="1"/>
</dbReference>
<dbReference type="Proteomes" id="UP001242045">
    <property type="component" value="Unassembled WGS sequence"/>
</dbReference>
<evidence type="ECO:0000256" key="7">
    <source>
        <dbReference type="PROSITE-ProRule" id="PRU01091"/>
    </source>
</evidence>
<dbReference type="InterPro" id="IPR036388">
    <property type="entry name" value="WH-like_DNA-bd_sf"/>
</dbReference>
<dbReference type="GO" id="GO:0032993">
    <property type="term" value="C:protein-DNA complex"/>
    <property type="evidence" value="ECO:0007669"/>
    <property type="project" value="TreeGrafter"/>
</dbReference>
<organism evidence="11 12">
    <name type="scientific">Variovorax boronicumulans</name>
    <dbReference type="NCBI Taxonomy" id="436515"/>
    <lineage>
        <taxon>Bacteria</taxon>
        <taxon>Pseudomonadati</taxon>
        <taxon>Pseudomonadota</taxon>
        <taxon>Betaproteobacteria</taxon>
        <taxon>Burkholderiales</taxon>
        <taxon>Comamonadaceae</taxon>
        <taxon>Variovorax</taxon>
    </lineage>
</organism>
<feature type="region of interest" description="Disordered" evidence="8">
    <location>
        <begin position="1"/>
        <end position="39"/>
    </location>
</feature>
<dbReference type="SMART" id="SM00862">
    <property type="entry name" value="Trans_reg_C"/>
    <property type="match status" value="1"/>
</dbReference>
<evidence type="ECO:0000256" key="3">
    <source>
        <dbReference type="ARBA" id="ARBA00023015"/>
    </source>
</evidence>
<evidence type="ECO:0000313" key="11">
    <source>
        <dbReference type="EMBL" id="MDP9896261.1"/>
    </source>
</evidence>
<keyword evidence="2" id="KW-0902">Two-component regulatory system</keyword>
<dbReference type="Pfam" id="PF00486">
    <property type="entry name" value="Trans_reg_C"/>
    <property type="match status" value="1"/>
</dbReference>
<reference evidence="11" key="1">
    <citation type="submission" date="2023-07" db="EMBL/GenBank/DDBJ databases">
        <title>Sorghum-associated microbial communities from plants grown in Nebraska, USA.</title>
        <authorList>
            <person name="Schachtman D."/>
        </authorList>
    </citation>
    <scope>NUCLEOTIDE SEQUENCE</scope>
    <source>
        <strain evidence="11">DS3754</strain>
    </source>
</reference>
<dbReference type="PROSITE" id="PS51755">
    <property type="entry name" value="OMPR_PHOB"/>
    <property type="match status" value="1"/>
</dbReference>
<evidence type="ECO:0000256" key="8">
    <source>
        <dbReference type="SAM" id="MobiDB-lite"/>
    </source>
</evidence>
<keyword evidence="5" id="KW-0804">Transcription</keyword>
<protein>
    <submittedName>
        <fullName evidence="11">DNA-binding response OmpR family regulator</fullName>
    </submittedName>
</protein>
<evidence type="ECO:0000259" key="10">
    <source>
        <dbReference type="PROSITE" id="PS51755"/>
    </source>
</evidence>
<evidence type="ECO:0000256" key="4">
    <source>
        <dbReference type="ARBA" id="ARBA00023125"/>
    </source>
</evidence>
<accession>A0AAW8D8T9</accession>
<dbReference type="InterPro" id="IPR001789">
    <property type="entry name" value="Sig_transdc_resp-reg_receiver"/>
</dbReference>
<dbReference type="CDD" id="cd00383">
    <property type="entry name" value="trans_reg_C"/>
    <property type="match status" value="1"/>
</dbReference>
<gene>
    <name evidence="11" type="ORF">J2W31_005396</name>
</gene>
<name>A0AAW8D8T9_9BURK</name>
<evidence type="ECO:0000256" key="1">
    <source>
        <dbReference type="ARBA" id="ARBA00022553"/>
    </source>
</evidence>
<comment type="caution">
    <text evidence="11">The sequence shown here is derived from an EMBL/GenBank/DDBJ whole genome shotgun (WGS) entry which is preliminary data.</text>
</comment>
<dbReference type="InterPro" id="IPR016032">
    <property type="entry name" value="Sig_transdc_resp-reg_C-effctor"/>
</dbReference>
<proteinExistence type="predicted"/>
<dbReference type="GO" id="GO:0000156">
    <property type="term" value="F:phosphorelay response regulator activity"/>
    <property type="evidence" value="ECO:0007669"/>
    <property type="project" value="TreeGrafter"/>
</dbReference>
<feature type="DNA-binding region" description="OmpR/PhoB-type" evidence="7">
    <location>
        <begin position="189"/>
        <end position="292"/>
    </location>
</feature>
<dbReference type="InterPro" id="IPR001867">
    <property type="entry name" value="OmpR/PhoB-type_DNA-bd"/>
</dbReference>
<dbReference type="InterPro" id="IPR011006">
    <property type="entry name" value="CheY-like_superfamily"/>
</dbReference>
<evidence type="ECO:0000256" key="5">
    <source>
        <dbReference type="ARBA" id="ARBA00023163"/>
    </source>
</evidence>
<keyword evidence="4 7" id="KW-0238">DNA-binding</keyword>
<dbReference type="PROSITE" id="PS50110">
    <property type="entry name" value="RESPONSE_REGULATORY"/>
    <property type="match status" value="1"/>
</dbReference>
<dbReference type="PANTHER" id="PTHR48111">
    <property type="entry name" value="REGULATOR OF RPOS"/>
    <property type="match status" value="1"/>
</dbReference>
<keyword evidence="1 6" id="KW-0597">Phosphoprotein</keyword>
<feature type="domain" description="Response regulatory" evidence="9">
    <location>
        <begin position="66"/>
        <end position="180"/>
    </location>
</feature>
<dbReference type="Gene3D" id="3.40.50.2300">
    <property type="match status" value="1"/>
</dbReference>
<dbReference type="EMBL" id="JAUSRD010000017">
    <property type="protein sequence ID" value="MDP9896261.1"/>
    <property type="molecule type" value="Genomic_DNA"/>
</dbReference>
<dbReference type="AlphaFoldDB" id="A0AAW8D8T9"/>